<evidence type="ECO:0000313" key="2">
    <source>
        <dbReference type="EMBL" id="GAH42733.1"/>
    </source>
</evidence>
<accession>X1HBN8</accession>
<feature type="region of interest" description="Disordered" evidence="1">
    <location>
        <begin position="58"/>
        <end position="92"/>
    </location>
</feature>
<dbReference type="EMBL" id="BARU01005888">
    <property type="protein sequence ID" value="GAH42733.1"/>
    <property type="molecule type" value="Genomic_DNA"/>
</dbReference>
<comment type="caution">
    <text evidence="2">The sequence shown here is derived from an EMBL/GenBank/DDBJ whole genome shotgun (WGS) entry which is preliminary data.</text>
</comment>
<gene>
    <name evidence="2" type="ORF">S03H2_11548</name>
</gene>
<protein>
    <submittedName>
        <fullName evidence="2">Uncharacterized protein</fullName>
    </submittedName>
</protein>
<organism evidence="2">
    <name type="scientific">marine sediment metagenome</name>
    <dbReference type="NCBI Taxonomy" id="412755"/>
    <lineage>
        <taxon>unclassified sequences</taxon>
        <taxon>metagenomes</taxon>
        <taxon>ecological metagenomes</taxon>
    </lineage>
</organism>
<proteinExistence type="predicted"/>
<sequence length="165" mass="19098">MMYNNMEDLPPEYEKDLSILENQITELFTLLEKKEMQLSQLKDENAELRTRIQNLQQQLNQPQQQLSPPPQQLSPPPQQLSPPPQQLSPPQNTNLQIDTIRVPNQQISLATSPSTHYISNKRKCPKCGAMGFAIKEVKDKTRLISYVPSRIYATKRVCTKCRYEF</sequence>
<dbReference type="AlphaFoldDB" id="X1HBN8"/>
<name>X1HBN8_9ZZZZ</name>
<feature type="compositionally biased region" description="Pro residues" evidence="1">
    <location>
        <begin position="67"/>
        <end position="87"/>
    </location>
</feature>
<evidence type="ECO:0000256" key="1">
    <source>
        <dbReference type="SAM" id="MobiDB-lite"/>
    </source>
</evidence>
<dbReference type="SUPFAM" id="SSF90257">
    <property type="entry name" value="Myosin rod fragments"/>
    <property type="match status" value="1"/>
</dbReference>
<reference evidence="2" key="1">
    <citation type="journal article" date="2014" name="Front. Microbiol.">
        <title>High frequency of phylogenetically diverse reductive dehalogenase-homologous genes in deep subseafloor sedimentary metagenomes.</title>
        <authorList>
            <person name="Kawai M."/>
            <person name="Futagami T."/>
            <person name="Toyoda A."/>
            <person name="Takaki Y."/>
            <person name="Nishi S."/>
            <person name="Hori S."/>
            <person name="Arai W."/>
            <person name="Tsubouchi T."/>
            <person name="Morono Y."/>
            <person name="Uchiyama I."/>
            <person name="Ito T."/>
            <person name="Fujiyama A."/>
            <person name="Inagaki F."/>
            <person name="Takami H."/>
        </authorList>
    </citation>
    <scope>NUCLEOTIDE SEQUENCE</scope>
    <source>
        <strain evidence="2">Expedition CK06-06</strain>
    </source>
</reference>